<dbReference type="PANTHER" id="PTHR24176:SF14">
    <property type="entry name" value="ANKYRIN REPEAT DOMAIN-CONTAINING PROTEIN 31"/>
    <property type="match status" value="1"/>
</dbReference>
<dbReference type="InterPro" id="IPR042334">
    <property type="entry name" value="ANKRD31"/>
</dbReference>
<dbReference type="RefSeq" id="WP_048595250.1">
    <property type="nucleotide sequence ID" value="NZ_CVLB01000002.1"/>
</dbReference>
<dbReference type="AlphaFoldDB" id="A0A0G4K8W0"/>
<dbReference type="Proteomes" id="UP000043763">
    <property type="component" value="Unassembled WGS sequence"/>
</dbReference>
<dbReference type="Pfam" id="PF12796">
    <property type="entry name" value="Ank_2"/>
    <property type="match status" value="1"/>
</dbReference>
<dbReference type="SMART" id="SM00248">
    <property type="entry name" value="ANK"/>
    <property type="match status" value="2"/>
</dbReference>
<feature type="repeat" description="ANK" evidence="1">
    <location>
        <begin position="80"/>
        <end position="112"/>
    </location>
</feature>
<dbReference type="InterPro" id="IPR036770">
    <property type="entry name" value="Ankyrin_rpt-contain_sf"/>
</dbReference>
<name>A0A0G4K8W0_9SPIR</name>
<dbReference type="PROSITE" id="PS51257">
    <property type="entry name" value="PROKAR_LIPOPROTEIN"/>
    <property type="match status" value="1"/>
</dbReference>
<organism evidence="2 3">
    <name type="scientific">Brachyspira suanatina</name>
    <dbReference type="NCBI Taxonomy" id="381802"/>
    <lineage>
        <taxon>Bacteria</taxon>
        <taxon>Pseudomonadati</taxon>
        <taxon>Spirochaetota</taxon>
        <taxon>Spirochaetia</taxon>
        <taxon>Brachyspirales</taxon>
        <taxon>Brachyspiraceae</taxon>
        <taxon>Brachyspira</taxon>
    </lineage>
</organism>
<dbReference type="InterPro" id="IPR002110">
    <property type="entry name" value="Ankyrin_rpt"/>
</dbReference>
<evidence type="ECO:0000256" key="1">
    <source>
        <dbReference type="PROSITE-ProRule" id="PRU00023"/>
    </source>
</evidence>
<keyword evidence="3" id="KW-1185">Reference proteome</keyword>
<accession>A0A0G4K8W0</accession>
<sequence length="366" mass="41538">MRVMFIIISVCLLLSCSRYSKELSQALKNHENDKGIEEISALIKDKNFDRALYNSSLLGYSDIVTGLVKSGADINNRGVDGSTPLILVCREQNIDAAKILIDNGADMSIKDDNDKKAFDYIANKKDIIALVSVMSKKENMEVFNKFKDFSLEADDISILLENINKKVIDEMNNMLKKEYKNKEAAKVKSGYEFNTLIEKADTRNFNFGEKKEYTDNIMKVGDNFYYIFSAGVPIDRGGQMEYLDSYTSIWLIKGPLSIAQFGNVSASFVGGFNGLPLSSDINIVSKGDYFTLEDYAHFEKRKYTFKYYTFKAEDGIFYLNQISLLDNNNKTTTIYKYNSKDSSRMTIDDISYSFAYALIGANYYGE</sequence>
<dbReference type="EMBL" id="CVLB01000002">
    <property type="protein sequence ID" value="CRF34491.1"/>
    <property type="molecule type" value="Genomic_DNA"/>
</dbReference>
<reference evidence="3" key="1">
    <citation type="submission" date="2015-04" db="EMBL/GenBank/DDBJ databases">
        <authorList>
            <person name="Mushtaq Mamoona"/>
        </authorList>
    </citation>
    <scope>NUCLEOTIDE SEQUENCE [LARGE SCALE GENOMIC DNA]</scope>
    <source>
        <strain evidence="3">AN4859/03</strain>
    </source>
</reference>
<dbReference type="PROSITE" id="PS50297">
    <property type="entry name" value="ANK_REP_REGION"/>
    <property type="match status" value="1"/>
</dbReference>
<evidence type="ECO:0000313" key="2">
    <source>
        <dbReference type="EMBL" id="CRF34491.1"/>
    </source>
</evidence>
<dbReference type="Gene3D" id="1.25.40.20">
    <property type="entry name" value="Ankyrin repeat-containing domain"/>
    <property type="match status" value="1"/>
</dbReference>
<keyword evidence="1" id="KW-0040">ANK repeat</keyword>
<proteinExistence type="predicted"/>
<dbReference type="PROSITE" id="PS50088">
    <property type="entry name" value="ANK_REPEAT"/>
    <property type="match status" value="1"/>
</dbReference>
<protein>
    <submittedName>
        <fullName evidence="2">Uncharacterized protein</fullName>
    </submittedName>
</protein>
<evidence type="ECO:0000313" key="3">
    <source>
        <dbReference type="Proteomes" id="UP000043763"/>
    </source>
</evidence>
<dbReference type="SUPFAM" id="SSF48403">
    <property type="entry name" value="Ankyrin repeat"/>
    <property type="match status" value="1"/>
</dbReference>
<dbReference type="PANTHER" id="PTHR24176">
    <property type="entry name" value="ANKYRIN REPEAT DOMAIN-CONTAINING PROTEIN 31-RELATED"/>
    <property type="match status" value="1"/>
</dbReference>
<gene>
    <name evidence="2" type="ORF">BRSU_2052</name>
</gene>
<dbReference type="OrthoDB" id="1374157at2"/>